<comment type="subcellular location">
    <subcellularLocation>
        <location evidence="10">Cytoplasm</location>
    </subcellularLocation>
</comment>
<comment type="miscellaneous">
    <text evidence="10">The active site is located at the dimer interface.</text>
</comment>
<feature type="binding site" evidence="10">
    <location>
        <position position="282"/>
    </location>
    <ligand>
        <name>substrate</name>
    </ligand>
</feature>
<comment type="cofactor">
    <cofactor evidence="10">
        <name>Zn(2+)</name>
        <dbReference type="ChEBI" id="CHEBI:29105"/>
    </cofactor>
    <cofactor evidence="10">
        <name>Mg(2+)</name>
        <dbReference type="ChEBI" id="CHEBI:18420"/>
    </cofactor>
    <cofactor evidence="10">
        <name>Co(2+)</name>
        <dbReference type="ChEBI" id="CHEBI:48828"/>
    </cofactor>
    <text evidence="10">Binds 1 divalent metal cation per subunit. Can use ions such as Zn(2+), Mg(2+) or Co(2+).</text>
</comment>
<dbReference type="SUPFAM" id="SSF53659">
    <property type="entry name" value="Isocitrate/Isopropylmalate dehydrogenase-like"/>
    <property type="match status" value="1"/>
</dbReference>
<dbReference type="EC" id="1.1.1.262" evidence="10"/>
<dbReference type="AlphaFoldDB" id="W9UZL8"/>
<dbReference type="NCBIfam" id="TIGR00557">
    <property type="entry name" value="pdxA"/>
    <property type="match status" value="1"/>
</dbReference>
<dbReference type="UniPathway" id="UPA00244">
    <property type="reaction ID" value="UER00312"/>
</dbReference>
<evidence type="ECO:0000256" key="4">
    <source>
        <dbReference type="ARBA" id="ARBA00022842"/>
    </source>
</evidence>
<comment type="catalytic activity">
    <reaction evidence="10">
        <text>4-(phosphooxy)-L-threonine + NAD(+) = 3-amino-2-oxopropyl phosphate + CO2 + NADH</text>
        <dbReference type="Rhea" id="RHEA:32275"/>
        <dbReference type="ChEBI" id="CHEBI:16526"/>
        <dbReference type="ChEBI" id="CHEBI:57279"/>
        <dbReference type="ChEBI" id="CHEBI:57540"/>
        <dbReference type="ChEBI" id="CHEBI:57945"/>
        <dbReference type="ChEBI" id="CHEBI:58452"/>
        <dbReference type="EC" id="1.1.1.262"/>
    </reaction>
</comment>
<comment type="caution">
    <text evidence="11">The sequence shown here is derived from an EMBL/GenBank/DDBJ whole genome shotgun (WGS) entry which is preliminary data.</text>
</comment>
<dbReference type="GO" id="GO:0008270">
    <property type="term" value="F:zinc ion binding"/>
    <property type="evidence" value="ECO:0007669"/>
    <property type="project" value="UniProtKB-UniRule"/>
</dbReference>
<comment type="pathway">
    <text evidence="10">Cofactor biosynthesis; pyridoxine 5'-phosphate biosynthesis; pyridoxine 5'-phosphate from D-erythrose 4-phosphate: step 4/5.</text>
</comment>
<dbReference type="PANTHER" id="PTHR30004">
    <property type="entry name" value="4-HYDROXYTHREONINE-4-PHOSPHATE DEHYDROGENASE"/>
    <property type="match status" value="1"/>
</dbReference>
<comment type="similarity">
    <text evidence="10">Belongs to the PdxA family.</text>
</comment>
<evidence type="ECO:0000256" key="9">
    <source>
        <dbReference type="ARBA" id="ARBA00023285"/>
    </source>
</evidence>
<evidence type="ECO:0000256" key="6">
    <source>
        <dbReference type="ARBA" id="ARBA00023002"/>
    </source>
</evidence>
<feature type="binding site" evidence="10">
    <location>
        <position position="135"/>
    </location>
    <ligand>
        <name>substrate</name>
    </ligand>
</feature>
<keyword evidence="9 10" id="KW-0170">Cobalt</keyword>
<evidence type="ECO:0000256" key="7">
    <source>
        <dbReference type="ARBA" id="ARBA00023027"/>
    </source>
</evidence>
<dbReference type="GO" id="GO:0051287">
    <property type="term" value="F:NAD binding"/>
    <property type="evidence" value="ECO:0007669"/>
    <property type="project" value="InterPro"/>
</dbReference>
<dbReference type="EMBL" id="AONB01000001">
    <property type="protein sequence ID" value="EXJ12693.1"/>
    <property type="molecule type" value="Genomic_DNA"/>
</dbReference>
<feature type="binding site" evidence="10">
    <location>
        <position position="210"/>
    </location>
    <ligand>
        <name>a divalent metal cation</name>
        <dbReference type="ChEBI" id="CHEBI:60240"/>
        <note>ligand shared between dimeric partners</note>
    </ligand>
</feature>
<reference evidence="12" key="1">
    <citation type="submission" date="2012-11" db="EMBL/GenBank/DDBJ databases">
        <authorList>
            <person name="Singh A."/>
            <person name="Pinnaka A.K."/>
            <person name="Vaidya B."/>
        </authorList>
    </citation>
    <scope>NUCLEOTIDE SEQUENCE [LARGE SCALE GENOMIC DNA]</scope>
    <source>
        <strain evidence="12">AK23</strain>
    </source>
</reference>
<keyword evidence="6 10" id="KW-0560">Oxidoreductase</keyword>
<dbReference type="GO" id="GO:0008615">
    <property type="term" value="P:pyridoxine biosynthetic process"/>
    <property type="evidence" value="ECO:0007669"/>
    <property type="project" value="UniProtKB-UniRule"/>
</dbReference>
<evidence type="ECO:0000256" key="8">
    <source>
        <dbReference type="ARBA" id="ARBA00023096"/>
    </source>
</evidence>
<dbReference type="GO" id="GO:0042823">
    <property type="term" value="P:pyridoxal phosphate biosynthetic process"/>
    <property type="evidence" value="ECO:0007669"/>
    <property type="project" value="UniProtKB-UniRule"/>
</dbReference>
<feature type="binding site" evidence="10">
    <location>
        <position position="291"/>
    </location>
    <ligand>
        <name>substrate</name>
    </ligand>
</feature>
<comment type="subunit">
    <text evidence="10">Homodimer.</text>
</comment>
<comment type="function">
    <text evidence="10">Catalyzes the NAD(P)-dependent oxidation of 4-(phosphooxy)-L-threonine (HTP) into 2-amino-3-oxo-4-(phosphooxy)butyric acid which spontaneously decarboxylates to form 3-amino-2-oxopropyl phosphate (AHAP).</text>
</comment>
<dbReference type="STRING" id="1229521.D791_00034"/>
<accession>W9UZL8</accession>
<dbReference type="InterPro" id="IPR005255">
    <property type="entry name" value="PdxA_fam"/>
</dbReference>
<sequence>MSVCRLAITAGEPAGIGPDLCIMIAQQGSDHQLIVIGDPDMLQARAQQLKLPLAIRLFDAESSPQPTPAGVLYCDPIALAAPCTPGQLNTANAEYVLQTLRHAAQGCQTHLFDAMITAPVHKAVINEAGIPFSGHTEFLEALTGASKVVMMLATEDLRVALATTHLPLKDVADAITPELLTDIINVLVSDLKTYFGLPNPRVLVCGLNPHAGESGHLGDEEIRVITPVLDTFRAKGIQLIGPLPADTLFTHHHLAEADAVLAMYHDQGLPVLKYKGFGKAVNITLGLPIIRTSVDHGTALDLAGKGTADPGSLFTALHYAALMASSRRLDD</sequence>
<reference evidence="11 12" key="2">
    <citation type="journal article" date="2015" name="Syst. Appl. Microbiol.">
        <title>Nitrincola nitratireducens sp. nov. isolated from a haloalkaline crater lake.</title>
        <authorList>
            <person name="Singh A."/>
            <person name="Vaidya B."/>
            <person name="Tanuku N.R."/>
            <person name="Pinnaka A.K."/>
        </authorList>
    </citation>
    <scope>NUCLEOTIDE SEQUENCE [LARGE SCALE GENOMIC DNA]</scope>
    <source>
        <strain evidence="11 12">AK23</strain>
    </source>
</reference>
<dbReference type="Gene3D" id="3.40.718.10">
    <property type="entry name" value="Isopropylmalate Dehydrogenase"/>
    <property type="match status" value="1"/>
</dbReference>
<keyword evidence="3 10" id="KW-0862">Zinc</keyword>
<evidence type="ECO:0000256" key="5">
    <source>
        <dbReference type="ARBA" id="ARBA00022857"/>
    </source>
</evidence>
<dbReference type="HAMAP" id="MF_00536">
    <property type="entry name" value="PdxA"/>
    <property type="match status" value="1"/>
</dbReference>
<evidence type="ECO:0000256" key="2">
    <source>
        <dbReference type="ARBA" id="ARBA00022723"/>
    </source>
</evidence>
<dbReference type="RefSeq" id="WP_036506288.1">
    <property type="nucleotide sequence ID" value="NZ_AONB01000001.1"/>
</dbReference>
<organism evidence="11 12">
    <name type="scientific">Nitrincola nitratireducens</name>
    <dbReference type="NCBI Taxonomy" id="1229521"/>
    <lineage>
        <taxon>Bacteria</taxon>
        <taxon>Pseudomonadati</taxon>
        <taxon>Pseudomonadota</taxon>
        <taxon>Gammaproteobacteria</taxon>
        <taxon>Oceanospirillales</taxon>
        <taxon>Oceanospirillaceae</taxon>
        <taxon>Nitrincola</taxon>
    </lineage>
</organism>
<protein>
    <recommendedName>
        <fullName evidence="10">4-hydroxythreonine-4-phosphate dehydrogenase</fullName>
        <ecNumber evidence="10">1.1.1.262</ecNumber>
    </recommendedName>
    <alternativeName>
        <fullName evidence="10">4-(phosphohydroxy)-L-threonine dehydrogenase</fullName>
    </alternativeName>
</protein>
<dbReference type="GO" id="GO:0000287">
    <property type="term" value="F:magnesium ion binding"/>
    <property type="evidence" value="ECO:0007669"/>
    <property type="project" value="UniProtKB-UniRule"/>
</dbReference>
<dbReference type="Proteomes" id="UP000019464">
    <property type="component" value="Unassembled WGS sequence"/>
</dbReference>
<keyword evidence="8 10" id="KW-0664">Pyridoxine biosynthesis</keyword>
<evidence type="ECO:0000256" key="10">
    <source>
        <dbReference type="HAMAP-Rule" id="MF_00536"/>
    </source>
</evidence>
<dbReference type="GO" id="GO:0050570">
    <property type="term" value="F:4-hydroxythreonine-4-phosphate dehydrogenase activity"/>
    <property type="evidence" value="ECO:0007669"/>
    <property type="project" value="UniProtKB-UniRule"/>
</dbReference>
<feature type="binding site" evidence="10">
    <location>
        <position position="136"/>
    </location>
    <ligand>
        <name>substrate</name>
    </ligand>
</feature>
<evidence type="ECO:0000256" key="1">
    <source>
        <dbReference type="ARBA" id="ARBA00022490"/>
    </source>
</evidence>
<evidence type="ECO:0000313" key="12">
    <source>
        <dbReference type="Proteomes" id="UP000019464"/>
    </source>
</evidence>
<feature type="binding site" evidence="10">
    <location>
        <position position="273"/>
    </location>
    <ligand>
        <name>substrate</name>
    </ligand>
</feature>
<feature type="binding site" evidence="10">
    <location>
        <position position="265"/>
    </location>
    <ligand>
        <name>a divalent metal cation</name>
        <dbReference type="ChEBI" id="CHEBI:60240"/>
        <note>ligand shared between dimeric partners</note>
    </ligand>
</feature>
<keyword evidence="4 10" id="KW-0460">Magnesium</keyword>
<feature type="binding site" evidence="10">
    <location>
        <position position="165"/>
    </location>
    <ligand>
        <name>a divalent metal cation</name>
        <dbReference type="ChEBI" id="CHEBI:60240"/>
        <note>ligand shared between dimeric partners</note>
    </ligand>
</feature>
<dbReference type="OrthoDB" id="9801783at2"/>
<dbReference type="PANTHER" id="PTHR30004:SF5">
    <property type="entry name" value="4-HYDROXYTHREONINE-4-PHOSPHATE DEHYDROGENASE"/>
    <property type="match status" value="1"/>
</dbReference>
<proteinExistence type="inferred from homology"/>
<keyword evidence="2 10" id="KW-0479">Metal-binding</keyword>
<dbReference type="PATRIC" id="fig|1229521.3.peg.36"/>
<keyword evidence="12" id="KW-1185">Reference proteome</keyword>
<gene>
    <name evidence="11" type="primary">pdxA1</name>
    <name evidence="10" type="synonym">pdxA</name>
    <name evidence="11" type="ORF">D791_00034</name>
</gene>
<name>W9UZL8_9GAMM</name>
<dbReference type="Pfam" id="PF04166">
    <property type="entry name" value="PdxA"/>
    <property type="match status" value="1"/>
</dbReference>
<keyword evidence="1 10" id="KW-0963">Cytoplasm</keyword>
<keyword evidence="7 10" id="KW-0520">NAD</keyword>
<evidence type="ECO:0000256" key="3">
    <source>
        <dbReference type="ARBA" id="ARBA00022833"/>
    </source>
</evidence>
<evidence type="ECO:0000313" key="11">
    <source>
        <dbReference type="EMBL" id="EXJ12693.1"/>
    </source>
</evidence>
<dbReference type="GO" id="GO:0005737">
    <property type="term" value="C:cytoplasm"/>
    <property type="evidence" value="ECO:0007669"/>
    <property type="project" value="UniProtKB-SubCell"/>
</dbReference>
<dbReference type="GO" id="GO:0050897">
    <property type="term" value="F:cobalt ion binding"/>
    <property type="evidence" value="ECO:0007669"/>
    <property type="project" value="UniProtKB-UniRule"/>
</dbReference>
<keyword evidence="5 10" id="KW-0521">NADP</keyword>
<dbReference type="InterPro" id="IPR037510">
    <property type="entry name" value="PdxA"/>
</dbReference>